<proteinExistence type="predicted"/>
<dbReference type="EMBL" id="CP022753">
    <property type="protein sequence ID" value="ASU81627.1"/>
    <property type="molecule type" value="Genomic_DNA"/>
</dbReference>
<evidence type="ECO:0000313" key="2">
    <source>
        <dbReference type="Proteomes" id="UP000215005"/>
    </source>
</evidence>
<sequence length="74" mass="8237">MGNPRMRDYPAGHGPRRRYGVGYQAVWAKAWAERRTGRPKRARLAGHGLLRTVVLARLADRWSAGPASGRADRA</sequence>
<dbReference type="RefSeq" id="WP_017619640.1">
    <property type="nucleotide sequence ID" value="NZ_CP022753.1"/>
</dbReference>
<accession>A0A223S0K8</accession>
<protein>
    <submittedName>
        <fullName evidence="1">Uncharacterized protein</fullName>
    </submittedName>
</protein>
<keyword evidence="2" id="KW-1185">Reference proteome</keyword>
<dbReference type="AlphaFoldDB" id="A0A223S0K8"/>
<organism evidence="1 2">
    <name type="scientific">Nocardiopsis gilva YIM 90087</name>
    <dbReference type="NCBI Taxonomy" id="1235441"/>
    <lineage>
        <taxon>Bacteria</taxon>
        <taxon>Bacillati</taxon>
        <taxon>Actinomycetota</taxon>
        <taxon>Actinomycetes</taxon>
        <taxon>Streptosporangiales</taxon>
        <taxon>Nocardiopsidaceae</taxon>
        <taxon>Nocardiopsis</taxon>
    </lineage>
</organism>
<dbReference type="KEGG" id="ngv:CDO52_01390"/>
<gene>
    <name evidence="1" type="ORF">CDO52_01390</name>
</gene>
<evidence type="ECO:0000313" key="1">
    <source>
        <dbReference type="EMBL" id="ASU81627.1"/>
    </source>
</evidence>
<dbReference type="Proteomes" id="UP000215005">
    <property type="component" value="Chromosome"/>
</dbReference>
<name>A0A223S0K8_9ACTN</name>
<reference evidence="1 2" key="1">
    <citation type="submission" date="2017-08" db="EMBL/GenBank/DDBJ databases">
        <title>The complete genome sequence of Nocardiopsis gilva YIM 90087.</title>
        <authorList>
            <person name="Yin M."/>
            <person name="Tang S."/>
        </authorList>
    </citation>
    <scope>NUCLEOTIDE SEQUENCE [LARGE SCALE GENOMIC DNA]</scope>
    <source>
        <strain evidence="1 2">YIM 90087</strain>
    </source>
</reference>